<sequence>MEIKESSGSELEKTTLQSVSYTHLDVYKRQVEGRAFDAIFRAKRESDQEQDGKKSDSLETIKEQLGTGDLFTLQALIYTIGFINFEREFQQSKTQEKTIDIPESTSTKTTNSPTTGNRNKREIVSTTIESAESITNQSLLKLINQSIERSNNPDYSVSDQSVSTDLPEKVSKRRALNHVTTNIE</sequence>
<keyword evidence="3" id="KW-1185">Reference proteome</keyword>
<reference evidence="2 3" key="1">
    <citation type="submission" date="2017-05" db="EMBL/GenBank/DDBJ databases">
        <title>The Genome Sequence of Enterococcus sp. 10A9_DIV0425.</title>
        <authorList>
            <consortium name="The Broad Institute Genomics Platform"/>
            <consortium name="The Broad Institute Genomic Center for Infectious Diseases"/>
            <person name="Earl A."/>
            <person name="Manson A."/>
            <person name="Schwartman J."/>
            <person name="Gilmore M."/>
            <person name="Abouelleil A."/>
            <person name="Cao P."/>
            <person name="Chapman S."/>
            <person name="Cusick C."/>
            <person name="Shea T."/>
            <person name="Young S."/>
            <person name="Neafsey D."/>
            <person name="Nusbaum C."/>
            <person name="Birren B."/>
        </authorList>
    </citation>
    <scope>NUCLEOTIDE SEQUENCE [LARGE SCALE GENOMIC DNA]</scope>
    <source>
        <strain evidence="2 3">10A9_DIV0425</strain>
    </source>
</reference>
<gene>
    <name evidence="2" type="ORF">A5844_000057</name>
</gene>
<accession>A0A2C9XNR9</accession>
<organism evidence="2 3">
    <name type="scientific">Candidatus Enterococcus wittei</name>
    <dbReference type="NCBI Taxonomy" id="1987383"/>
    <lineage>
        <taxon>Bacteria</taxon>
        <taxon>Bacillati</taxon>
        <taxon>Bacillota</taxon>
        <taxon>Bacilli</taxon>
        <taxon>Lactobacillales</taxon>
        <taxon>Enterococcaceae</taxon>
        <taxon>Enterococcus</taxon>
    </lineage>
</organism>
<dbReference type="AlphaFoldDB" id="A0A2C9XNR9"/>
<feature type="compositionally biased region" description="Low complexity" evidence="1">
    <location>
        <begin position="104"/>
        <end position="115"/>
    </location>
</feature>
<feature type="non-terminal residue" evidence="2">
    <location>
        <position position="184"/>
    </location>
</feature>
<evidence type="ECO:0000256" key="1">
    <source>
        <dbReference type="SAM" id="MobiDB-lite"/>
    </source>
</evidence>
<dbReference type="RefSeq" id="WP_179190506.1">
    <property type="nucleotide sequence ID" value="NZ_NGMO01000001.1"/>
</dbReference>
<name>A0A2C9XNR9_9ENTE</name>
<dbReference type="Proteomes" id="UP000194933">
    <property type="component" value="Unassembled WGS sequence"/>
</dbReference>
<evidence type="ECO:0000313" key="3">
    <source>
        <dbReference type="Proteomes" id="UP000194933"/>
    </source>
</evidence>
<feature type="region of interest" description="Disordered" evidence="1">
    <location>
        <begin position="94"/>
        <end position="120"/>
    </location>
</feature>
<dbReference type="EMBL" id="NGMO01000001">
    <property type="protein sequence ID" value="OTP11843.1"/>
    <property type="molecule type" value="Genomic_DNA"/>
</dbReference>
<proteinExistence type="predicted"/>
<evidence type="ECO:0000313" key="2">
    <source>
        <dbReference type="EMBL" id="OTP11843.1"/>
    </source>
</evidence>
<comment type="caution">
    <text evidence="2">The sequence shown here is derived from an EMBL/GenBank/DDBJ whole genome shotgun (WGS) entry which is preliminary data.</text>
</comment>
<protein>
    <submittedName>
        <fullName evidence="2">Uncharacterized protein</fullName>
    </submittedName>
</protein>